<gene>
    <name evidence="7" type="ORF">K8V16_09795</name>
</gene>
<keyword evidence="3 5" id="KW-1133">Transmembrane helix</keyword>
<dbReference type="PANTHER" id="PTHR11360:SF284">
    <property type="entry name" value="EG:103B4.3 PROTEIN-RELATED"/>
    <property type="match status" value="1"/>
</dbReference>
<keyword evidence="2 5" id="KW-0812">Transmembrane</keyword>
<feature type="transmembrane region" description="Helical" evidence="5">
    <location>
        <begin position="171"/>
        <end position="191"/>
    </location>
</feature>
<accession>A0A9D2VLY3</accession>
<reference evidence="7" key="2">
    <citation type="submission" date="2021-09" db="EMBL/GenBank/DDBJ databases">
        <authorList>
            <person name="Gilroy R."/>
        </authorList>
    </citation>
    <scope>NUCLEOTIDE SEQUENCE</scope>
    <source>
        <strain evidence="7">USAMLcec12-2067</strain>
    </source>
</reference>
<feature type="transmembrane region" description="Helical" evidence="5">
    <location>
        <begin position="81"/>
        <end position="100"/>
    </location>
</feature>
<evidence type="ECO:0000259" key="6">
    <source>
        <dbReference type="PROSITE" id="PS50850"/>
    </source>
</evidence>
<feature type="transmembrane region" description="Helical" evidence="5">
    <location>
        <begin position="106"/>
        <end position="125"/>
    </location>
</feature>
<dbReference type="EMBL" id="DYZL01000200">
    <property type="protein sequence ID" value="HJH44068.1"/>
    <property type="molecule type" value="Genomic_DNA"/>
</dbReference>
<feature type="domain" description="Major facilitator superfamily (MFS) profile" evidence="6">
    <location>
        <begin position="12"/>
        <end position="419"/>
    </location>
</feature>
<evidence type="ECO:0000256" key="2">
    <source>
        <dbReference type="ARBA" id="ARBA00022692"/>
    </source>
</evidence>
<evidence type="ECO:0000256" key="5">
    <source>
        <dbReference type="SAM" id="Phobius"/>
    </source>
</evidence>
<dbReference type="InterPro" id="IPR050327">
    <property type="entry name" value="Proton-linked_MCT"/>
</dbReference>
<feature type="transmembrane region" description="Helical" evidence="5">
    <location>
        <begin position="137"/>
        <end position="159"/>
    </location>
</feature>
<dbReference type="SUPFAM" id="SSF103473">
    <property type="entry name" value="MFS general substrate transporter"/>
    <property type="match status" value="1"/>
</dbReference>
<dbReference type="PROSITE" id="PS50850">
    <property type="entry name" value="MFS"/>
    <property type="match status" value="1"/>
</dbReference>
<dbReference type="Pfam" id="PF07690">
    <property type="entry name" value="MFS_1"/>
    <property type="match status" value="1"/>
</dbReference>
<dbReference type="Gene3D" id="1.20.1250.20">
    <property type="entry name" value="MFS general substrate transporter like domains"/>
    <property type="match status" value="1"/>
</dbReference>
<sequence>MGTARTKGAVWAWLVVIGCIGFYSIPTGIIGNTSGIFVAPVMDQFGWTQTDTTMYRTIQPLVAAVCAPIAGKLMEKHNPRWILATVSAAFGLASLASAYATELWQWNLYGVVFGVTSAFFMYLAAPVLINAWFKKGAGLAISITAAVLSILAAVASPVGQELINQFGWQTARAALSVVTTVLSVALTVAFVRKSPSVMGLMPFGADEKARPAAARADGADAATPEAEEGATVAQAIKSPGLYLLILVACIFVMCAAFFQQIPAFCSHGALGASAGAMAVSIIMVGGVVFKLLLGALNDKIGVKFTGIIAASCGAVGILLAYIAGSNIALFYAGMVIFGGGYAGLTVIAPMLARAAFGSLNYSQIYSWVSTGIFIATAVSFLVYGMIYDTTGSFDWCFILVIALYVLAVVLVPVTLALSRATWRSDGK</sequence>
<dbReference type="Proteomes" id="UP000789325">
    <property type="component" value="Unassembled WGS sequence"/>
</dbReference>
<dbReference type="PANTHER" id="PTHR11360">
    <property type="entry name" value="MONOCARBOXYLATE TRANSPORTER"/>
    <property type="match status" value="1"/>
</dbReference>
<comment type="caution">
    <text evidence="7">The sequence shown here is derived from an EMBL/GenBank/DDBJ whole genome shotgun (WGS) entry which is preliminary data.</text>
</comment>
<dbReference type="GO" id="GO:0022857">
    <property type="term" value="F:transmembrane transporter activity"/>
    <property type="evidence" value="ECO:0007669"/>
    <property type="project" value="InterPro"/>
</dbReference>
<feature type="transmembrane region" description="Helical" evidence="5">
    <location>
        <begin position="241"/>
        <end position="258"/>
    </location>
</feature>
<keyword evidence="4 5" id="KW-0472">Membrane</keyword>
<comment type="subcellular location">
    <subcellularLocation>
        <location evidence="1">Cell membrane</location>
        <topology evidence="1">Multi-pass membrane protein</topology>
    </subcellularLocation>
</comment>
<dbReference type="InterPro" id="IPR036259">
    <property type="entry name" value="MFS_trans_sf"/>
</dbReference>
<feature type="transmembrane region" description="Helical" evidence="5">
    <location>
        <begin position="304"/>
        <end position="323"/>
    </location>
</feature>
<dbReference type="InterPro" id="IPR011701">
    <property type="entry name" value="MFS"/>
</dbReference>
<feature type="transmembrane region" description="Helical" evidence="5">
    <location>
        <begin position="392"/>
        <end position="417"/>
    </location>
</feature>
<name>A0A9D2VLY3_9ACTN</name>
<evidence type="ECO:0000313" key="8">
    <source>
        <dbReference type="Proteomes" id="UP000789325"/>
    </source>
</evidence>
<evidence type="ECO:0000256" key="4">
    <source>
        <dbReference type="ARBA" id="ARBA00023136"/>
    </source>
</evidence>
<dbReference type="PROSITE" id="PS51257">
    <property type="entry name" value="PROKAR_LIPOPROTEIN"/>
    <property type="match status" value="1"/>
</dbReference>
<organism evidence="7 8">
    <name type="scientific">Rubneribacter badeniensis</name>
    <dbReference type="NCBI Taxonomy" id="2070688"/>
    <lineage>
        <taxon>Bacteria</taxon>
        <taxon>Bacillati</taxon>
        <taxon>Actinomycetota</taxon>
        <taxon>Coriobacteriia</taxon>
        <taxon>Eggerthellales</taxon>
        <taxon>Eggerthellaceae</taxon>
        <taxon>Rubneribacter</taxon>
    </lineage>
</organism>
<feature type="transmembrane region" description="Helical" evidence="5">
    <location>
        <begin position="270"/>
        <end position="292"/>
    </location>
</feature>
<dbReference type="GO" id="GO:0005886">
    <property type="term" value="C:plasma membrane"/>
    <property type="evidence" value="ECO:0007669"/>
    <property type="project" value="UniProtKB-SubCell"/>
</dbReference>
<evidence type="ECO:0000313" key="7">
    <source>
        <dbReference type="EMBL" id="HJH44068.1"/>
    </source>
</evidence>
<evidence type="ECO:0000256" key="1">
    <source>
        <dbReference type="ARBA" id="ARBA00004651"/>
    </source>
</evidence>
<dbReference type="AlphaFoldDB" id="A0A9D2VLY3"/>
<feature type="transmembrane region" description="Helical" evidence="5">
    <location>
        <begin position="329"/>
        <end position="352"/>
    </location>
</feature>
<feature type="transmembrane region" description="Helical" evidence="5">
    <location>
        <begin position="12"/>
        <end position="37"/>
    </location>
</feature>
<reference evidence="7" key="1">
    <citation type="journal article" date="2021" name="PeerJ">
        <title>Extensive microbial diversity within the chicken gut microbiome revealed by metagenomics and culture.</title>
        <authorList>
            <person name="Gilroy R."/>
            <person name="Ravi A."/>
            <person name="Getino M."/>
            <person name="Pursley I."/>
            <person name="Horton D.L."/>
            <person name="Alikhan N.F."/>
            <person name="Baker D."/>
            <person name="Gharbi K."/>
            <person name="Hall N."/>
            <person name="Watson M."/>
            <person name="Adriaenssens E.M."/>
            <person name="Foster-Nyarko E."/>
            <person name="Jarju S."/>
            <person name="Secka A."/>
            <person name="Antonio M."/>
            <person name="Oren A."/>
            <person name="Chaudhuri R.R."/>
            <person name="La Ragione R."/>
            <person name="Hildebrand F."/>
            <person name="Pallen M.J."/>
        </authorList>
    </citation>
    <scope>NUCLEOTIDE SEQUENCE</scope>
    <source>
        <strain evidence="7">USAMLcec12-2067</strain>
    </source>
</reference>
<proteinExistence type="predicted"/>
<evidence type="ECO:0000256" key="3">
    <source>
        <dbReference type="ARBA" id="ARBA00022989"/>
    </source>
</evidence>
<feature type="transmembrane region" description="Helical" evidence="5">
    <location>
        <begin position="364"/>
        <end position="386"/>
    </location>
</feature>
<protein>
    <submittedName>
        <fullName evidence="7">MFS transporter</fullName>
    </submittedName>
</protein>
<dbReference type="InterPro" id="IPR020846">
    <property type="entry name" value="MFS_dom"/>
</dbReference>